<feature type="transmembrane region" description="Helical" evidence="11">
    <location>
        <begin position="250"/>
        <end position="270"/>
    </location>
</feature>
<keyword evidence="13" id="KW-1185">Reference proteome</keyword>
<comment type="similarity">
    <text evidence="3 11">Belongs to the ALG6/ALG8 glucosyltransferase family.</text>
</comment>
<dbReference type="AlphaFoldDB" id="A0AAJ5YYI6"/>
<feature type="transmembrane region" description="Helical" evidence="11">
    <location>
        <begin position="385"/>
        <end position="401"/>
    </location>
</feature>
<feature type="transmembrane region" description="Helical" evidence="11">
    <location>
        <begin position="338"/>
        <end position="357"/>
    </location>
</feature>
<protein>
    <recommendedName>
        <fullName evidence="11">Alpha-1,3-glucosyltransferase</fullName>
        <ecNumber evidence="11">2.4.1.-</ecNumber>
    </recommendedName>
</protein>
<evidence type="ECO:0000256" key="3">
    <source>
        <dbReference type="ARBA" id="ARBA00008715"/>
    </source>
</evidence>
<feature type="transmembrane region" description="Helical" evidence="11">
    <location>
        <begin position="436"/>
        <end position="462"/>
    </location>
</feature>
<keyword evidence="9 11" id="KW-0472">Membrane</keyword>
<dbReference type="GO" id="GO:0042283">
    <property type="term" value="F:dolichyl pyrophosphate Glc1Man9GlcNAc2 alpha-1,3-glucosyltransferase activity"/>
    <property type="evidence" value="ECO:0007669"/>
    <property type="project" value="UniProtKB-EC"/>
</dbReference>
<feature type="transmembrane region" description="Helical" evidence="11">
    <location>
        <begin position="221"/>
        <end position="238"/>
    </location>
</feature>
<keyword evidence="6 11" id="KW-0812">Transmembrane</keyword>
<feature type="transmembrane region" description="Helical" evidence="11">
    <location>
        <begin position="94"/>
        <end position="114"/>
    </location>
</feature>
<dbReference type="EMBL" id="CP119918">
    <property type="protein sequence ID" value="WFD15525.1"/>
    <property type="molecule type" value="Genomic_DNA"/>
</dbReference>
<comment type="subcellular location">
    <subcellularLocation>
        <location evidence="1 11">Endoplasmic reticulum membrane</location>
        <topology evidence="1 11">Multi-pass membrane protein</topology>
    </subcellularLocation>
</comment>
<reference evidence="12 13" key="1">
    <citation type="submission" date="2023-03" db="EMBL/GenBank/DDBJ databases">
        <title>Mating type loci evolution in Malassezia.</title>
        <authorList>
            <person name="Coelho M.A."/>
        </authorList>
    </citation>
    <scope>NUCLEOTIDE SEQUENCE [LARGE SCALE GENOMIC DNA]</scope>
    <source>
        <strain evidence="12 13">CBS 13387</strain>
    </source>
</reference>
<feature type="transmembrane region" description="Helical" evidence="11">
    <location>
        <begin position="183"/>
        <end position="201"/>
    </location>
</feature>
<dbReference type="InterPro" id="IPR004856">
    <property type="entry name" value="Glyco_trans_ALG6/ALG8"/>
</dbReference>
<feature type="transmembrane region" description="Helical" evidence="11">
    <location>
        <begin position="407"/>
        <end position="424"/>
    </location>
</feature>
<dbReference type="GO" id="GO:0006487">
    <property type="term" value="P:protein N-linked glycosylation"/>
    <property type="evidence" value="ECO:0007669"/>
    <property type="project" value="TreeGrafter"/>
</dbReference>
<accession>A0AAJ5YYI6</accession>
<feature type="transmembrane region" description="Helical" evidence="11">
    <location>
        <begin position="312"/>
        <end position="331"/>
    </location>
</feature>
<evidence type="ECO:0000313" key="12">
    <source>
        <dbReference type="EMBL" id="WFD15525.1"/>
    </source>
</evidence>
<dbReference type="PANTHER" id="PTHR12413:SF2">
    <property type="entry name" value="DOLICHYL PYROPHOSPHATE GLC1MAN9GLCNAC2 ALPHA-1,3-GLUCOSYLTRANSFERASE-RELATED"/>
    <property type="match status" value="1"/>
</dbReference>
<keyword evidence="5 11" id="KW-0808">Transferase</keyword>
<feature type="transmembrane region" description="Helical" evidence="11">
    <location>
        <begin position="151"/>
        <end position="176"/>
    </location>
</feature>
<evidence type="ECO:0000256" key="4">
    <source>
        <dbReference type="ARBA" id="ARBA00022676"/>
    </source>
</evidence>
<feature type="transmembrane region" description="Helical" evidence="11">
    <location>
        <begin position="482"/>
        <end position="501"/>
    </location>
</feature>
<dbReference type="EC" id="2.4.1.-" evidence="11"/>
<sequence>MEQAGAVLLGTAIKVLLWPAYRSTDMEVHRNWLAITYSLPLRAWYVDATSPWTLDYPPFFAYLSWLLAQPAAWIDARIVDVRRGLNYDAWPCVAYMRATVLCTEGVLVYALYLLSRCTMGDETQNALLLSILLHPGLLIVDHIHFQYNGFLFGVLFLSLWAARTHRPLLCAALFASLLQFKHIYVYVAPAYFVYLLRAYMLPSMPTSASAVSAAIDRTIKLGAATLVPFLLSILPFVLDAMRDVSYETNVLYAMYARLFPFHRGLMHAYWAPNVWALYAAADRVLLRLQHKTLASTSRGLVGDTVMGALPNVPPSTCFALALSLALVYVVPLWRKPSYTRLVVCVTLCGMSSFGIGWHVHEKAILLAALPLGLVAHRRYVDWRTFQILSAVSIVSLFPLLYTHQETLIKLIYALIWYVVVHRTVSRRVLRPMPSNVSILLHALETIYLYGLGILAVCTNVAWPLLMHFAPTASRIPFAHMEFLPLLLTSVYCAIGFVHCWLRLSVSYLLDSPAI</sequence>
<comment type="pathway">
    <text evidence="2 11">Protein modification; protein glycosylation.</text>
</comment>
<gene>
    <name evidence="12" type="primary">ALG8</name>
    <name evidence="12" type="ORF">MARU1_001543</name>
</gene>
<organism evidence="12 13">
    <name type="scientific">Malassezia arunalokei</name>
    <dbReference type="NCBI Taxonomy" id="1514897"/>
    <lineage>
        <taxon>Eukaryota</taxon>
        <taxon>Fungi</taxon>
        <taxon>Dikarya</taxon>
        <taxon>Basidiomycota</taxon>
        <taxon>Ustilaginomycotina</taxon>
        <taxon>Malasseziomycetes</taxon>
        <taxon>Malasseziales</taxon>
        <taxon>Malasseziaceae</taxon>
        <taxon>Malassezia</taxon>
    </lineage>
</organism>
<name>A0AAJ5YYI6_9BASI</name>
<evidence type="ECO:0000256" key="5">
    <source>
        <dbReference type="ARBA" id="ARBA00022679"/>
    </source>
</evidence>
<evidence type="ECO:0000256" key="2">
    <source>
        <dbReference type="ARBA" id="ARBA00004922"/>
    </source>
</evidence>
<keyword evidence="7 11" id="KW-0256">Endoplasmic reticulum</keyword>
<proteinExistence type="inferred from homology"/>
<evidence type="ECO:0000256" key="11">
    <source>
        <dbReference type="RuleBase" id="RU363110"/>
    </source>
</evidence>
<dbReference type="GO" id="GO:0005789">
    <property type="term" value="C:endoplasmic reticulum membrane"/>
    <property type="evidence" value="ECO:0007669"/>
    <property type="project" value="UniProtKB-SubCell"/>
</dbReference>
<dbReference type="Pfam" id="PF03155">
    <property type="entry name" value="Alg6_Alg8"/>
    <property type="match status" value="1"/>
</dbReference>
<evidence type="ECO:0000256" key="7">
    <source>
        <dbReference type="ARBA" id="ARBA00022824"/>
    </source>
</evidence>
<evidence type="ECO:0000256" key="6">
    <source>
        <dbReference type="ARBA" id="ARBA00022692"/>
    </source>
</evidence>
<comment type="catalytic activity">
    <reaction evidence="10">
        <text>an alpha-D-Glc-(1-&gt;3)-alpha-D-Man-(1-&gt;2)-alpha-D-Man-(1-&gt;2)-alpha-D-Man-(1-&gt;3)-[alpha-D-Man-(1-&gt;2)-alpha-D-Man-(1-&gt;3)-[alpha-D-Man-(1-&gt;2)-alpha-D-Man-(1-&gt;6)]-alpha-D-Man-(1-&gt;6)]-beta-D-Man-(1-&gt;4)-beta-D-GlcNAc-(1-&gt;4)-alpha-D-GlcNAc-diphospho-di-trans,poly-cis-dolichol + a di-trans,poly-cis-dolichyl beta-D-glucosyl phosphate = an alpha-D-Glc-(1-&gt;3)-alpha-D-Glc-(1-&gt;3)-alpha-D-Man-(1-&gt;2)-alpha-D-Man-(1-&gt;2)-alpha-D-Man-(1-&gt;3)-[alpha-D-Man-(1-&gt;2)-alpha-D-Man-(1-&gt;3)-[alpha-D-Man-(1-&gt;2)-alpha-D-Man-(1-&gt;6)]-alpha-D-Man-(1-&gt;6)]-beta-D-Man-(1-&gt;4)-beta-D-GlcNAc-(1-&gt;4)-alpha-D-GlcNAc-diphospho-di-trans,poly-cis-dolichol + a di-trans,poly-cis-dolichyl phosphate + H(+)</text>
        <dbReference type="Rhea" id="RHEA:31307"/>
        <dbReference type="Rhea" id="RHEA-COMP:19498"/>
        <dbReference type="Rhea" id="RHEA-COMP:19502"/>
        <dbReference type="Rhea" id="RHEA-COMP:19521"/>
        <dbReference type="Rhea" id="RHEA-COMP:19522"/>
        <dbReference type="ChEBI" id="CHEBI:15378"/>
        <dbReference type="ChEBI" id="CHEBI:57525"/>
        <dbReference type="ChEBI" id="CHEBI:57683"/>
        <dbReference type="ChEBI" id="CHEBI:132521"/>
        <dbReference type="ChEBI" id="CHEBI:132522"/>
        <dbReference type="EC" id="2.4.1.265"/>
    </reaction>
    <physiologicalReaction direction="left-to-right" evidence="10">
        <dbReference type="Rhea" id="RHEA:31308"/>
    </physiologicalReaction>
</comment>
<evidence type="ECO:0000256" key="9">
    <source>
        <dbReference type="ARBA" id="ARBA00023136"/>
    </source>
</evidence>
<keyword evidence="4 11" id="KW-0328">Glycosyltransferase</keyword>
<evidence type="ECO:0000256" key="1">
    <source>
        <dbReference type="ARBA" id="ARBA00004477"/>
    </source>
</evidence>
<dbReference type="PANTHER" id="PTHR12413">
    <property type="entry name" value="DOLICHYL GLYCOSYLTRANSFERASE"/>
    <property type="match status" value="1"/>
</dbReference>
<evidence type="ECO:0000256" key="10">
    <source>
        <dbReference type="ARBA" id="ARBA00047346"/>
    </source>
</evidence>
<evidence type="ECO:0000256" key="8">
    <source>
        <dbReference type="ARBA" id="ARBA00022989"/>
    </source>
</evidence>
<evidence type="ECO:0000313" key="13">
    <source>
        <dbReference type="Proteomes" id="UP001217582"/>
    </source>
</evidence>
<dbReference type="Proteomes" id="UP001217582">
    <property type="component" value="Chromosome 3"/>
</dbReference>
<keyword evidence="8 11" id="KW-1133">Transmembrane helix</keyword>